<dbReference type="Gene3D" id="3.30.450.30">
    <property type="entry name" value="Dynein light chain 2a, cytoplasmic"/>
    <property type="match status" value="1"/>
</dbReference>
<dbReference type="GO" id="GO:0003779">
    <property type="term" value="F:actin binding"/>
    <property type="evidence" value="ECO:0007669"/>
    <property type="project" value="InterPro"/>
</dbReference>
<dbReference type="EMBL" id="CAXITT010000144">
    <property type="protein sequence ID" value="CAL1533510.1"/>
    <property type="molecule type" value="Genomic_DNA"/>
</dbReference>
<comment type="caution">
    <text evidence="1">The sequence shown here is derived from an EMBL/GenBank/DDBJ whole genome shotgun (WGS) entry which is preliminary data.</text>
</comment>
<proteinExistence type="predicted"/>
<evidence type="ECO:0008006" key="3">
    <source>
        <dbReference type="Google" id="ProtNLM"/>
    </source>
</evidence>
<protein>
    <recommendedName>
        <fullName evidence="3">Profilin</fullName>
    </recommendedName>
</protein>
<dbReference type="Proteomes" id="UP001497497">
    <property type="component" value="Unassembled WGS sequence"/>
</dbReference>
<dbReference type="InterPro" id="IPR048278">
    <property type="entry name" value="PFN"/>
</dbReference>
<evidence type="ECO:0000313" key="2">
    <source>
        <dbReference type="Proteomes" id="UP001497497"/>
    </source>
</evidence>
<reference evidence="1 2" key="1">
    <citation type="submission" date="2024-04" db="EMBL/GenBank/DDBJ databases">
        <authorList>
            <consortium name="Genoscope - CEA"/>
            <person name="William W."/>
        </authorList>
    </citation>
    <scope>NUCLEOTIDE SEQUENCE [LARGE SCALE GENOMIC DNA]</scope>
</reference>
<name>A0AAV2HHM4_LYMST</name>
<keyword evidence="2" id="KW-1185">Reference proteome</keyword>
<accession>A0AAV2HHM4</accession>
<evidence type="ECO:0000313" key="1">
    <source>
        <dbReference type="EMBL" id="CAL1533510.1"/>
    </source>
</evidence>
<gene>
    <name evidence="1" type="ORF">GSLYS_00007470001</name>
</gene>
<dbReference type="Pfam" id="PF00235">
    <property type="entry name" value="Profilin"/>
    <property type="match status" value="1"/>
</dbReference>
<dbReference type="SUPFAM" id="SSF55770">
    <property type="entry name" value="Profilin (actin-binding protein)"/>
    <property type="match status" value="1"/>
</dbReference>
<organism evidence="1 2">
    <name type="scientific">Lymnaea stagnalis</name>
    <name type="common">Great pond snail</name>
    <name type="synonym">Helix stagnalis</name>
    <dbReference type="NCBI Taxonomy" id="6523"/>
    <lineage>
        <taxon>Eukaryota</taxon>
        <taxon>Metazoa</taxon>
        <taxon>Spiralia</taxon>
        <taxon>Lophotrochozoa</taxon>
        <taxon>Mollusca</taxon>
        <taxon>Gastropoda</taxon>
        <taxon>Heterobranchia</taxon>
        <taxon>Euthyneura</taxon>
        <taxon>Panpulmonata</taxon>
        <taxon>Hygrophila</taxon>
        <taxon>Lymnaeoidea</taxon>
        <taxon>Lymnaeidae</taxon>
        <taxon>Lymnaea</taxon>
    </lineage>
</organism>
<sequence length="139" mass="15070">MASMLELMTWSEIIENLKVEGQLKMAVIFDMGGAKIAQTSDAELTEDDAISVLDALQTINSSMYGLFLLRSKFICFRVDGDTLIGQADHDVFVAHRNRNLLICALSGPNKTTSCLGTVKNFAGRLVAEGSLDPSVPSLM</sequence>
<dbReference type="InterPro" id="IPR036140">
    <property type="entry name" value="PFN_sf"/>
</dbReference>
<dbReference type="AlphaFoldDB" id="A0AAV2HHM4"/>